<comment type="caution">
    <text evidence="4">The sequence shown here is derived from an EMBL/GenBank/DDBJ whole genome shotgun (WGS) entry which is preliminary data.</text>
</comment>
<dbReference type="OrthoDB" id="4920779at2759"/>
<keyword evidence="1" id="KW-0596">Phosphopantetheine</keyword>
<feature type="domain" description="AMP-dependent synthetase/ligase" evidence="3">
    <location>
        <begin position="1"/>
        <end position="69"/>
    </location>
</feature>
<dbReference type="PANTHER" id="PTHR44845">
    <property type="entry name" value="CARRIER DOMAIN-CONTAINING PROTEIN"/>
    <property type="match status" value="1"/>
</dbReference>
<reference evidence="4 5" key="1">
    <citation type="submission" date="2016-08" db="EMBL/GenBank/DDBJ databases">
        <title>A Parts List for Fungal Cellulosomes Revealed by Comparative Genomics.</title>
        <authorList>
            <consortium name="DOE Joint Genome Institute"/>
            <person name="Haitjema C.H."/>
            <person name="Gilmore S.P."/>
            <person name="Henske J.K."/>
            <person name="Solomon K.V."/>
            <person name="De Groot R."/>
            <person name="Kuo A."/>
            <person name="Mondo S.J."/>
            <person name="Salamov A.A."/>
            <person name="Labutti K."/>
            <person name="Zhao Z."/>
            <person name="Chiniquy J."/>
            <person name="Barry K."/>
            <person name="Brewer H.M."/>
            <person name="Purvine S.O."/>
            <person name="Wright A.T."/>
            <person name="Boxma B."/>
            <person name="Van Alen T."/>
            <person name="Hackstein J.H."/>
            <person name="Baker S.E."/>
            <person name="Grigoriev I.V."/>
            <person name="O'Malley M.A."/>
        </authorList>
    </citation>
    <scope>NUCLEOTIDE SEQUENCE [LARGE SCALE GENOMIC DNA]</scope>
    <source>
        <strain evidence="4 5">S4</strain>
    </source>
</reference>
<feature type="non-terminal residue" evidence="4">
    <location>
        <position position="1"/>
    </location>
</feature>
<keyword evidence="2" id="KW-0597">Phosphoprotein</keyword>
<dbReference type="Proteomes" id="UP000193944">
    <property type="component" value="Unassembled WGS sequence"/>
</dbReference>
<gene>
    <name evidence="4" type="ORF">BCR32DRAFT_181971</name>
</gene>
<dbReference type="EMBL" id="MCFG01000255">
    <property type="protein sequence ID" value="ORX77297.1"/>
    <property type="molecule type" value="Genomic_DNA"/>
</dbReference>
<proteinExistence type="predicted"/>
<sequence>ILSVYGPTETSVVSNIKIFNYNVSEINAITISKRLCNFKMYILDKYMKPVPVGVEGEIYITGEGVRKGY</sequence>
<reference evidence="4 5" key="2">
    <citation type="submission" date="2016-08" db="EMBL/GenBank/DDBJ databases">
        <title>Pervasive Adenine N6-methylation of Active Genes in Fungi.</title>
        <authorList>
            <consortium name="DOE Joint Genome Institute"/>
            <person name="Mondo S.J."/>
            <person name="Dannebaum R.O."/>
            <person name="Kuo R.C."/>
            <person name="Labutti K."/>
            <person name="Haridas S."/>
            <person name="Kuo A."/>
            <person name="Salamov A."/>
            <person name="Ahrendt S.R."/>
            <person name="Lipzen A."/>
            <person name="Sullivan W."/>
            <person name="Andreopoulos W.B."/>
            <person name="Clum A."/>
            <person name="Lindquist E."/>
            <person name="Daum C."/>
            <person name="Ramamoorthy G.K."/>
            <person name="Gryganskyi A."/>
            <person name="Culley D."/>
            <person name="Magnuson J.K."/>
            <person name="James T.Y."/>
            <person name="O'Malley M.A."/>
            <person name="Stajich J.E."/>
            <person name="Spatafora J.W."/>
            <person name="Visel A."/>
            <person name="Grigoriev I.V."/>
        </authorList>
    </citation>
    <scope>NUCLEOTIDE SEQUENCE [LARGE SCALE GENOMIC DNA]</scope>
    <source>
        <strain evidence="4 5">S4</strain>
    </source>
</reference>
<dbReference type="InterPro" id="IPR042099">
    <property type="entry name" value="ANL_N_sf"/>
</dbReference>
<protein>
    <recommendedName>
        <fullName evidence="3">AMP-dependent synthetase/ligase domain-containing protein</fullName>
    </recommendedName>
</protein>
<evidence type="ECO:0000259" key="3">
    <source>
        <dbReference type="Pfam" id="PF00501"/>
    </source>
</evidence>
<accession>A0A1Y1WUR9</accession>
<dbReference type="PANTHER" id="PTHR44845:SF6">
    <property type="entry name" value="BETA-ALANINE-ACTIVATING ENZYME"/>
    <property type="match status" value="1"/>
</dbReference>
<dbReference type="STRING" id="1754192.A0A1Y1WUR9"/>
<dbReference type="AlphaFoldDB" id="A0A1Y1WUR9"/>
<evidence type="ECO:0000256" key="2">
    <source>
        <dbReference type="ARBA" id="ARBA00022553"/>
    </source>
</evidence>
<evidence type="ECO:0000313" key="4">
    <source>
        <dbReference type="EMBL" id="ORX77297.1"/>
    </source>
</evidence>
<feature type="non-terminal residue" evidence="4">
    <location>
        <position position="69"/>
    </location>
</feature>
<organism evidence="4 5">
    <name type="scientific">Anaeromyces robustus</name>
    <dbReference type="NCBI Taxonomy" id="1754192"/>
    <lineage>
        <taxon>Eukaryota</taxon>
        <taxon>Fungi</taxon>
        <taxon>Fungi incertae sedis</taxon>
        <taxon>Chytridiomycota</taxon>
        <taxon>Chytridiomycota incertae sedis</taxon>
        <taxon>Neocallimastigomycetes</taxon>
        <taxon>Neocallimastigales</taxon>
        <taxon>Neocallimastigaceae</taxon>
        <taxon>Anaeromyces</taxon>
    </lineage>
</organism>
<dbReference type="InterPro" id="IPR000873">
    <property type="entry name" value="AMP-dep_synth/lig_dom"/>
</dbReference>
<evidence type="ECO:0000313" key="5">
    <source>
        <dbReference type="Proteomes" id="UP000193944"/>
    </source>
</evidence>
<keyword evidence="5" id="KW-1185">Reference proteome</keyword>
<evidence type="ECO:0000256" key="1">
    <source>
        <dbReference type="ARBA" id="ARBA00022450"/>
    </source>
</evidence>
<dbReference type="Gene3D" id="3.40.50.12780">
    <property type="entry name" value="N-terminal domain of ligase-like"/>
    <property type="match status" value="1"/>
</dbReference>
<name>A0A1Y1WUR9_9FUNG</name>
<dbReference type="SUPFAM" id="SSF56801">
    <property type="entry name" value="Acetyl-CoA synthetase-like"/>
    <property type="match status" value="1"/>
</dbReference>
<dbReference type="Pfam" id="PF00501">
    <property type="entry name" value="AMP-binding"/>
    <property type="match status" value="1"/>
</dbReference>